<dbReference type="PROSITE" id="PS51257">
    <property type="entry name" value="PROKAR_LIPOPROTEIN"/>
    <property type="match status" value="1"/>
</dbReference>
<dbReference type="WBParaSite" id="BXY_1611500.1">
    <property type="protein sequence ID" value="BXY_1611500.1"/>
    <property type="gene ID" value="BXY_1611500"/>
</dbReference>
<dbReference type="Proteomes" id="UP000095284">
    <property type="component" value="Unplaced"/>
</dbReference>
<keyword evidence="5" id="KW-1185">Reference proteome</keyword>
<dbReference type="PANTHER" id="PTHR35573:SF1">
    <property type="entry name" value="ML DOMAIN-CONTAINING PROTEIN"/>
    <property type="match status" value="1"/>
</dbReference>
<sequence>MSKTLALLAVLTSAVFACDPFPNGTDTKLNWYTCPASNTPIKSLKITNKDHQEVYPVKLSEKLYVHLNVDNSEDHNDIRLDIEVHSWGGWTGCSWHKVPTFGLLSNLNACEHGVPCPIKAGTQDLTIEIDFSKYAKIIKALKDDAPYQITYKLTDRRTTKVTCSVAQARARTKVEA</sequence>
<reference evidence="3" key="2">
    <citation type="submission" date="2020-09" db="EMBL/GenBank/DDBJ databases">
        <authorList>
            <person name="Kikuchi T."/>
        </authorList>
    </citation>
    <scope>NUCLEOTIDE SEQUENCE</scope>
    <source>
        <strain evidence="3">Ka4C1</strain>
    </source>
</reference>
<evidence type="ECO:0000256" key="1">
    <source>
        <dbReference type="SAM" id="SignalP"/>
    </source>
</evidence>
<dbReference type="Gene3D" id="2.60.40.770">
    <property type="match status" value="1"/>
</dbReference>
<dbReference type="eggNOG" id="ENOG502SPXA">
    <property type="taxonomic scope" value="Eukaryota"/>
</dbReference>
<dbReference type="InterPro" id="IPR014756">
    <property type="entry name" value="Ig_E-set"/>
</dbReference>
<dbReference type="AlphaFoldDB" id="A0A1I7SSU7"/>
<dbReference type="PANTHER" id="PTHR35573">
    <property type="entry name" value="PROTEIN CBG22129"/>
    <property type="match status" value="1"/>
</dbReference>
<accession>A0A1I7SSU7</accession>
<organism evidence="4 6">
    <name type="scientific">Bursaphelenchus xylophilus</name>
    <name type="common">Pinewood nematode worm</name>
    <name type="synonym">Aphelenchoides xylophilus</name>
    <dbReference type="NCBI Taxonomy" id="6326"/>
    <lineage>
        <taxon>Eukaryota</taxon>
        <taxon>Metazoa</taxon>
        <taxon>Ecdysozoa</taxon>
        <taxon>Nematoda</taxon>
        <taxon>Chromadorea</taxon>
        <taxon>Rhabditida</taxon>
        <taxon>Tylenchina</taxon>
        <taxon>Tylenchomorpha</taxon>
        <taxon>Aphelenchoidea</taxon>
        <taxon>Aphelenchoididae</taxon>
        <taxon>Bursaphelenchus</taxon>
    </lineage>
</organism>
<evidence type="ECO:0000313" key="4">
    <source>
        <dbReference type="Proteomes" id="UP000095284"/>
    </source>
</evidence>
<reference evidence="6" key="1">
    <citation type="submission" date="2016-11" db="UniProtKB">
        <authorList>
            <consortium name="WormBaseParasite"/>
        </authorList>
    </citation>
    <scope>IDENTIFICATION</scope>
</reference>
<dbReference type="SMR" id="A0A1I7SSU7"/>
<keyword evidence="1" id="KW-0732">Signal</keyword>
<proteinExistence type="predicted"/>
<dbReference type="OrthoDB" id="5856944at2759"/>
<evidence type="ECO:0000313" key="3">
    <source>
        <dbReference type="EMBL" id="CAD5221883.1"/>
    </source>
</evidence>
<dbReference type="InterPro" id="IPR003172">
    <property type="entry name" value="ML_dom"/>
</dbReference>
<gene>
    <name evidence="3" type="ORF">BXYJ_LOCUS6900</name>
</gene>
<feature type="signal peptide" evidence="1">
    <location>
        <begin position="1"/>
        <end position="17"/>
    </location>
</feature>
<dbReference type="Proteomes" id="UP000582659">
    <property type="component" value="Unassembled WGS sequence"/>
</dbReference>
<protein>
    <submittedName>
        <fullName evidence="3">(pine wood nematode) hypothetical protein</fullName>
    </submittedName>
    <submittedName>
        <fullName evidence="6">ML domain-containing protein</fullName>
    </submittedName>
</protein>
<dbReference type="SUPFAM" id="SSF81296">
    <property type="entry name" value="E set domains"/>
    <property type="match status" value="1"/>
</dbReference>
<dbReference type="EMBL" id="CAJFDI010000003">
    <property type="protein sequence ID" value="CAD5221883.1"/>
    <property type="molecule type" value="Genomic_DNA"/>
</dbReference>
<dbReference type="EMBL" id="CAJFCV020000003">
    <property type="protein sequence ID" value="CAG9108875.1"/>
    <property type="molecule type" value="Genomic_DNA"/>
</dbReference>
<evidence type="ECO:0000313" key="6">
    <source>
        <dbReference type="WBParaSite" id="BXY_1611500.1"/>
    </source>
</evidence>
<feature type="domain" description="MD-2-related lipid-recognition" evidence="2">
    <location>
        <begin position="29"/>
        <end position="169"/>
    </location>
</feature>
<dbReference type="Proteomes" id="UP000659654">
    <property type="component" value="Unassembled WGS sequence"/>
</dbReference>
<dbReference type="Pfam" id="PF02221">
    <property type="entry name" value="E1_DerP2_DerF2"/>
    <property type="match status" value="1"/>
</dbReference>
<evidence type="ECO:0000259" key="2">
    <source>
        <dbReference type="Pfam" id="PF02221"/>
    </source>
</evidence>
<feature type="chain" id="PRO_5035399983" evidence="1">
    <location>
        <begin position="18"/>
        <end position="176"/>
    </location>
</feature>
<evidence type="ECO:0000313" key="5">
    <source>
        <dbReference type="Proteomes" id="UP000659654"/>
    </source>
</evidence>
<name>A0A1I7SSU7_BURXY</name>